<sequence>MKITVTYNSPELRSRKGNVEGDLVARANQARHDVDLVDDDDVDLFNALDLENRVTKLEDDFTRLLKAKKAKEAKKAEEAELQVKVLAEVVQVSKMKETPTTSKGPRRQLASTSTRSRAPIASTTSRILDVYLPCLLLMLHHVFPYKRFLILYSILSLAMMLMFRHMLVYSSSWHL</sequence>
<evidence type="ECO:0000256" key="1">
    <source>
        <dbReference type="SAM" id="MobiDB-lite"/>
    </source>
</evidence>
<comment type="caution">
    <text evidence="3">The sequence shown here is derived from an EMBL/GenBank/DDBJ whole genome shotgun (WGS) entry which is preliminary data.</text>
</comment>
<accession>A0A6L2J2A2</accession>
<feature type="region of interest" description="Disordered" evidence="1">
    <location>
        <begin position="96"/>
        <end position="115"/>
    </location>
</feature>
<gene>
    <name evidence="3" type="ORF">Tci_003121</name>
</gene>
<keyword evidence="2" id="KW-1133">Transmembrane helix</keyword>
<keyword evidence="2" id="KW-0812">Transmembrane</keyword>
<dbReference type="AlphaFoldDB" id="A0A6L2J2A2"/>
<organism evidence="3">
    <name type="scientific">Tanacetum cinerariifolium</name>
    <name type="common">Dalmatian daisy</name>
    <name type="synonym">Chrysanthemum cinerariifolium</name>
    <dbReference type="NCBI Taxonomy" id="118510"/>
    <lineage>
        <taxon>Eukaryota</taxon>
        <taxon>Viridiplantae</taxon>
        <taxon>Streptophyta</taxon>
        <taxon>Embryophyta</taxon>
        <taxon>Tracheophyta</taxon>
        <taxon>Spermatophyta</taxon>
        <taxon>Magnoliopsida</taxon>
        <taxon>eudicotyledons</taxon>
        <taxon>Gunneridae</taxon>
        <taxon>Pentapetalae</taxon>
        <taxon>asterids</taxon>
        <taxon>campanulids</taxon>
        <taxon>Asterales</taxon>
        <taxon>Asteraceae</taxon>
        <taxon>Asteroideae</taxon>
        <taxon>Anthemideae</taxon>
        <taxon>Anthemidinae</taxon>
        <taxon>Tanacetum</taxon>
    </lineage>
</organism>
<dbReference type="EMBL" id="BKCJ010000222">
    <property type="protein sequence ID" value="GEU31143.1"/>
    <property type="molecule type" value="Genomic_DNA"/>
</dbReference>
<evidence type="ECO:0000256" key="2">
    <source>
        <dbReference type="SAM" id="Phobius"/>
    </source>
</evidence>
<evidence type="ECO:0000313" key="3">
    <source>
        <dbReference type="EMBL" id="GEU31143.1"/>
    </source>
</evidence>
<keyword evidence="2" id="KW-0472">Membrane</keyword>
<reference evidence="3" key="1">
    <citation type="journal article" date="2019" name="Sci. Rep.">
        <title>Draft genome of Tanacetum cinerariifolium, the natural source of mosquito coil.</title>
        <authorList>
            <person name="Yamashiro T."/>
            <person name="Shiraishi A."/>
            <person name="Satake H."/>
            <person name="Nakayama K."/>
        </authorList>
    </citation>
    <scope>NUCLEOTIDE SEQUENCE</scope>
</reference>
<feature type="transmembrane region" description="Helical" evidence="2">
    <location>
        <begin position="148"/>
        <end position="167"/>
    </location>
</feature>
<protein>
    <submittedName>
        <fullName evidence="3">Uncharacterized protein</fullName>
    </submittedName>
</protein>
<name>A0A6L2J2A2_TANCI</name>
<feature type="compositionally biased region" description="Polar residues" evidence="1">
    <location>
        <begin position="98"/>
        <end position="115"/>
    </location>
</feature>
<proteinExistence type="predicted"/>